<dbReference type="InterPro" id="IPR001356">
    <property type="entry name" value="HD"/>
</dbReference>
<dbReference type="SMART" id="SM00389">
    <property type="entry name" value="HOX"/>
    <property type="match status" value="1"/>
</dbReference>
<feature type="region of interest" description="Disordered" evidence="5">
    <location>
        <begin position="452"/>
        <end position="483"/>
    </location>
</feature>
<feature type="domain" description="Homeobox" evidence="6">
    <location>
        <begin position="32"/>
        <end position="92"/>
    </location>
</feature>
<gene>
    <name evidence="7" type="ORF">BD626DRAFT_238605</name>
</gene>
<feature type="compositionally biased region" description="Low complexity" evidence="5">
    <location>
        <begin position="462"/>
        <end position="476"/>
    </location>
</feature>
<evidence type="ECO:0000259" key="6">
    <source>
        <dbReference type="PROSITE" id="PS50071"/>
    </source>
</evidence>
<dbReference type="Gene3D" id="1.10.10.60">
    <property type="entry name" value="Homeodomain-like"/>
    <property type="match status" value="1"/>
</dbReference>
<keyword evidence="3 4" id="KW-0371">Homeobox</keyword>
<dbReference type="EMBL" id="VDMD01000006">
    <property type="protein sequence ID" value="TRM64991.1"/>
    <property type="molecule type" value="Genomic_DNA"/>
</dbReference>
<sequence>MDASSSSAHAQPKDKAAANKKGTRRTSRTTSTGDRKKRQRVTSDQLAQLENAFAVDRMPTQERRREISQMLGMDERQTKIWFQNRRAKLNREVKEGIPTVISPDRDALMKLFREQEGVTFVPCSDLRIGKWRRIRDESANDLAAYICYTSRSLCWFVHAGGRCYEMVMPLDTIAKIVLEEHTDPDLVYAAVTLTNPPTFWYDEQRGVYGEDPWQEGVDWTENQQATCVLTHIAIGSKPHFREVQRLVEGGDEEKDQPSPLSAQGTSLSPMIPSERQQAAAMTQSHLGRGHPVQLSYPDIPPIETDDEPLPPVPFAQPPHPSQSTMLAAPVPTKPPLIPPTHHQSYMQPWSAGPPSTSPPRTTSSEISAYSLPPLPLTLPPQPQPQTIAQRPPPSSSMMPPNAMATAQYNMPPPPPPHTMPPTSMTASSHAHVSQQAVARRAVSYQMPERVAKQSHRHGPYDAAAAHSARRASTGSALQPPTAYGSGTYQYGQMTYEQSAEQYQQRAQHPAHSAPGVRRLSVSFGQQQPVEMRMDDDAPRLPPPDQYSRASGQQQPMARESYTLPPPSAYGSGQASAYITEPPPYPSAPADRFPPVPPPQSYQAPEPASSRHTPQGYAPDGSASQTQSRAPSPEPTHRLPDSPLLTKPWIPPPHILEGLKRDAEAAEAEKKAEAARRRAEQAQKAAEAAQRAAEEAQREAEEAAQREVEQRERARAMLPAIQEVSMQDYGDGGAYRYGEEYYPSGYGAAPVPPLANYPAPTAPAAPSPTAGYVYDPTTGMYRNVAYQYR</sequence>
<feature type="DNA-binding region" description="Homeobox" evidence="3">
    <location>
        <begin position="34"/>
        <end position="93"/>
    </location>
</feature>
<comment type="similarity">
    <text evidence="2">Belongs to the Abd-B homeobox family.</text>
</comment>
<dbReference type="GO" id="GO:0005634">
    <property type="term" value="C:nucleus"/>
    <property type="evidence" value="ECO:0007669"/>
    <property type="project" value="UniProtKB-SubCell"/>
</dbReference>
<feature type="compositionally biased region" description="Polar residues" evidence="5">
    <location>
        <begin position="258"/>
        <end position="285"/>
    </location>
</feature>
<dbReference type="STRING" id="97359.A0A550CJK9"/>
<feature type="region of interest" description="Disordered" evidence="5">
    <location>
        <begin position="499"/>
        <end position="518"/>
    </location>
</feature>
<dbReference type="Pfam" id="PF00046">
    <property type="entry name" value="Homeodomain"/>
    <property type="match status" value="1"/>
</dbReference>
<dbReference type="InterPro" id="IPR057939">
    <property type="entry name" value="TRF2_HOY1_PH"/>
</dbReference>
<proteinExistence type="inferred from homology"/>
<feature type="compositionally biased region" description="Low complexity" evidence="5">
    <location>
        <begin position="600"/>
        <end position="609"/>
    </location>
</feature>
<dbReference type="Proteomes" id="UP000320762">
    <property type="component" value="Unassembled WGS sequence"/>
</dbReference>
<keyword evidence="3 4" id="KW-0238">DNA-binding</keyword>
<feature type="compositionally biased region" description="Basic and acidic residues" evidence="5">
    <location>
        <begin position="656"/>
        <end position="680"/>
    </location>
</feature>
<evidence type="ECO:0000256" key="2">
    <source>
        <dbReference type="ARBA" id="ARBA00006317"/>
    </source>
</evidence>
<dbReference type="PANTHER" id="PTHR45874">
    <property type="entry name" value="HOMEOBOX PROTEIN ABDOMINAL-B"/>
    <property type="match status" value="1"/>
</dbReference>
<feature type="region of interest" description="Disordered" evidence="5">
    <location>
        <begin position="1"/>
        <end position="45"/>
    </location>
</feature>
<dbReference type="SUPFAM" id="SSF46689">
    <property type="entry name" value="Homeodomain-like"/>
    <property type="match status" value="1"/>
</dbReference>
<dbReference type="GO" id="GO:0003677">
    <property type="term" value="F:DNA binding"/>
    <property type="evidence" value="ECO:0007669"/>
    <property type="project" value="UniProtKB-UniRule"/>
</dbReference>
<evidence type="ECO:0000256" key="4">
    <source>
        <dbReference type="RuleBase" id="RU000682"/>
    </source>
</evidence>
<reference evidence="7 8" key="1">
    <citation type="journal article" date="2019" name="New Phytol.">
        <title>Comparative genomics reveals unique wood-decay strategies and fruiting body development in the Schizophyllaceae.</title>
        <authorList>
            <person name="Almasi E."/>
            <person name="Sahu N."/>
            <person name="Krizsan K."/>
            <person name="Balint B."/>
            <person name="Kovacs G.M."/>
            <person name="Kiss B."/>
            <person name="Cseklye J."/>
            <person name="Drula E."/>
            <person name="Henrissat B."/>
            <person name="Nagy I."/>
            <person name="Chovatia M."/>
            <person name="Adam C."/>
            <person name="LaButti K."/>
            <person name="Lipzen A."/>
            <person name="Riley R."/>
            <person name="Grigoriev I.V."/>
            <person name="Nagy L.G."/>
        </authorList>
    </citation>
    <scope>NUCLEOTIDE SEQUENCE [LARGE SCALE GENOMIC DNA]</scope>
    <source>
        <strain evidence="7 8">NL-1724</strain>
    </source>
</reference>
<feature type="compositionally biased region" description="Low complexity" evidence="5">
    <location>
        <begin position="384"/>
        <end position="397"/>
    </location>
</feature>
<organism evidence="7 8">
    <name type="scientific">Schizophyllum amplum</name>
    <dbReference type="NCBI Taxonomy" id="97359"/>
    <lineage>
        <taxon>Eukaryota</taxon>
        <taxon>Fungi</taxon>
        <taxon>Dikarya</taxon>
        <taxon>Basidiomycota</taxon>
        <taxon>Agaricomycotina</taxon>
        <taxon>Agaricomycetes</taxon>
        <taxon>Agaricomycetidae</taxon>
        <taxon>Agaricales</taxon>
        <taxon>Schizophyllaceae</taxon>
        <taxon>Schizophyllum</taxon>
    </lineage>
</organism>
<feature type="compositionally biased region" description="Pro residues" evidence="5">
    <location>
        <begin position="580"/>
        <end position="599"/>
    </location>
</feature>
<dbReference type="CDD" id="cd00086">
    <property type="entry name" value="homeodomain"/>
    <property type="match status" value="1"/>
</dbReference>
<evidence type="ECO:0000256" key="5">
    <source>
        <dbReference type="SAM" id="MobiDB-lite"/>
    </source>
</evidence>
<evidence type="ECO:0000313" key="8">
    <source>
        <dbReference type="Proteomes" id="UP000320762"/>
    </source>
</evidence>
<evidence type="ECO:0000256" key="1">
    <source>
        <dbReference type="ARBA" id="ARBA00004123"/>
    </source>
</evidence>
<accession>A0A550CJK9</accession>
<keyword evidence="8" id="KW-1185">Reference proteome</keyword>
<feature type="compositionally biased region" description="Low complexity" evidence="5">
    <location>
        <begin position="681"/>
        <end position="690"/>
    </location>
</feature>
<dbReference type="InterPro" id="IPR009057">
    <property type="entry name" value="Homeodomain-like_sf"/>
</dbReference>
<evidence type="ECO:0000256" key="3">
    <source>
        <dbReference type="PROSITE-ProRule" id="PRU00108"/>
    </source>
</evidence>
<feature type="region of interest" description="Disordered" evidence="5">
    <location>
        <begin position="525"/>
        <end position="710"/>
    </location>
</feature>
<feature type="compositionally biased region" description="Basic and acidic residues" evidence="5">
    <location>
        <begin position="691"/>
        <end position="710"/>
    </location>
</feature>
<keyword evidence="3 4" id="KW-0539">Nucleus</keyword>
<feature type="compositionally biased region" description="Pro residues" evidence="5">
    <location>
        <begin position="372"/>
        <end position="383"/>
    </location>
</feature>
<dbReference type="PROSITE" id="PS50071">
    <property type="entry name" value="HOMEOBOX_2"/>
    <property type="match status" value="1"/>
</dbReference>
<comment type="subcellular location">
    <subcellularLocation>
        <location evidence="1 3 4">Nucleus</location>
    </subcellularLocation>
</comment>
<feature type="region of interest" description="Disordered" evidence="5">
    <location>
        <begin position="248"/>
        <end position="397"/>
    </location>
</feature>
<evidence type="ECO:0000313" key="7">
    <source>
        <dbReference type="EMBL" id="TRM64991.1"/>
    </source>
</evidence>
<dbReference type="Pfam" id="PF24818">
    <property type="entry name" value="PH_TRF2_HOY1"/>
    <property type="match status" value="1"/>
</dbReference>
<comment type="caution">
    <text evidence="7">The sequence shown here is derived from an EMBL/GenBank/DDBJ whole genome shotgun (WGS) entry which is preliminary data.</text>
</comment>
<name>A0A550CJK9_9AGAR</name>
<dbReference type="InterPro" id="IPR046333">
    <property type="entry name" value="HXA10/ABDB-like"/>
</dbReference>
<feature type="compositionally biased region" description="Pro residues" evidence="5">
    <location>
        <begin position="309"/>
        <end position="320"/>
    </location>
</feature>
<protein>
    <recommendedName>
        <fullName evidence="6">Homeobox domain-containing protein</fullName>
    </recommendedName>
</protein>
<dbReference type="AlphaFoldDB" id="A0A550CJK9"/>
<dbReference type="OrthoDB" id="6159439at2759"/>